<feature type="domain" description="YknX-like C-terminal permuted SH3-like" evidence="4">
    <location>
        <begin position="310"/>
        <end position="375"/>
    </location>
</feature>
<reference evidence="6" key="1">
    <citation type="submission" date="2011-07" db="EMBL/GenBank/DDBJ databases">
        <title>The complete genome of Cyclobacterium marinum DSM 745.</title>
        <authorList>
            <person name="Lucas S."/>
            <person name="Han J."/>
            <person name="Lapidus A."/>
            <person name="Bruce D."/>
            <person name="Goodwin L."/>
            <person name="Pitluck S."/>
            <person name="Peters L."/>
            <person name="Kyrpides N."/>
            <person name="Mavromatis K."/>
            <person name="Ivanova N."/>
            <person name="Ovchinnikova G."/>
            <person name="Chertkov O."/>
            <person name="Detter J.C."/>
            <person name="Tapia R."/>
            <person name="Han C."/>
            <person name="Land M."/>
            <person name="Hauser L."/>
            <person name="Markowitz V."/>
            <person name="Cheng J.-F."/>
            <person name="Hugenholtz P."/>
            <person name="Woyke T."/>
            <person name="Wu D."/>
            <person name="Tindall B."/>
            <person name="Schuetze A."/>
            <person name="Brambilla E."/>
            <person name="Klenk H.-P."/>
            <person name="Eisen J.A."/>
        </authorList>
    </citation>
    <scope>NUCLEOTIDE SEQUENCE [LARGE SCALE GENOMIC DNA]</scope>
    <source>
        <strain evidence="6">ATCC 25205 / DSM 745 / LMG 13164 / NCIMB 1802</strain>
    </source>
</reference>
<sequence length="379" mass="42777">MFMKNTFKFLTLSLALGMFSCSQQEKDDLSSKKNQLEEFKSESAALKVKIEELEEEISTLDPEFRKNRRKSVLVTTVKPKVGKFEHYVEVTGSVLSKKNVNISSEVSGRVEEIVTREGMSVRKGQVIAIIDAESIERNLDEIKTQLELARTIFEKQERLWNQKIGTEIQYLEAKNRKETLEKNLASIELQKDRTTITAPFNGTVEELTVRVGELVQPGSPVVNFVGEDDLFIEGDISERFVGILNKGDSVSIHFPSIDKTIKTRVTAIGKIINPDNRTFKVEVFLPRVENVKPNMISVLNIQDYSVDEAVVVPTYLILKDNQGSYVFVVDNGVAHKKYVERGMTYEGHTEITKGLDGSETLIDKGFREVGDNFNVKISS</sequence>
<dbReference type="PANTHER" id="PTHR30469">
    <property type="entry name" value="MULTIDRUG RESISTANCE PROTEIN MDTA"/>
    <property type="match status" value="1"/>
</dbReference>
<evidence type="ECO:0000259" key="3">
    <source>
        <dbReference type="Pfam" id="PF25917"/>
    </source>
</evidence>
<name>G0IWC0_CYCMS</name>
<evidence type="ECO:0000313" key="5">
    <source>
        <dbReference type="EMBL" id="AEL27108.1"/>
    </source>
</evidence>
<dbReference type="SUPFAM" id="SSF111369">
    <property type="entry name" value="HlyD-like secretion proteins"/>
    <property type="match status" value="1"/>
</dbReference>
<dbReference type="NCBIfam" id="TIGR01730">
    <property type="entry name" value="RND_mfp"/>
    <property type="match status" value="1"/>
</dbReference>
<dbReference type="HOGENOM" id="CLU_018816_1_2_10"/>
<dbReference type="Pfam" id="PF25917">
    <property type="entry name" value="BSH_RND"/>
    <property type="match status" value="1"/>
</dbReference>
<evidence type="ECO:0000256" key="2">
    <source>
        <dbReference type="SAM" id="Coils"/>
    </source>
</evidence>
<dbReference type="eggNOG" id="COG0845">
    <property type="taxonomic scope" value="Bacteria"/>
</dbReference>
<comment type="similarity">
    <text evidence="1">Belongs to the membrane fusion protein (MFP) (TC 8.A.1) family.</text>
</comment>
<evidence type="ECO:0000259" key="4">
    <source>
        <dbReference type="Pfam" id="PF25989"/>
    </source>
</evidence>
<feature type="domain" description="Multidrug resistance protein MdtA-like barrel-sandwich hybrid" evidence="3">
    <location>
        <begin position="99"/>
        <end position="221"/>
    </location>
</feature>
<dbReference type="Proteomes" id="UP000001635">
    <property type="component" value="Chromosome"/>
</dbReference>
<dbReference type="InterPro" id="IPR058625">
    <property type="entry name" value="MdtA-like_BSH"/>
</dbReference>
<dbReference type="STRING" id="880070.Cycma_3385"/>
<dbReference type="Gene3D" id="2.40.50.100">
    <property type="match status" value="2"/>
</dbReference>
<protein>
    <submittedName>
        <fullName evidence="5">Efflux transporter, RND family, MFP subunit</fullName>
    </submittedName>
</protein>
<dbReference type="AlphaFoldDB" id="G0IWC0"/>
<proteinExistence type="inferred from homology"/>
<keyword evidence="2" id="KW-0175">Coiled coil</keyword>
<dbReference type="Gene3D" id="2.40.420.20">
    <property type="match status" value="1"/>
</dbReference>
<feature type="coiled-coil region" evidence="2">
    <location>
        <begin position="132"/>
        <end position="197"/>
    </location>
</feature>
<dbReference type="Gene3D" id="2.40.30.170">
    <property type="match status" value="1"/>
</dbReference>
<accession>G0IWC0</accession>
<evidence type="ECO:0000313" key="6">
    <source>
        <dbReference type="Proteomes" id="UP000001635"/>
    </source>
</evidence>
<feature type="coiled-coil region" evidence="2">
    <location>
        <begin position="22"/>
        <end position="56"/>
    </location>
</feature>
<dbReference type="GO" id="GO:1990281">
    <property type="term" value="C:efflux pump complex"/>
    <property type="evidence" value="ECO:0007669"/>
    <property type="project" value="TreeGrafter"/>
</dbReference>
<dbReference type="Pfam" id="PF25989">
    <property type="entry name" value="YknX_C"/>
    <property type="match status" value="1"/>
</dbReference>
<dbReference type="InterPro" id="IPR006143">
    <property type="entry name" value="RND_pump_MFP"/>
</dbReference>
<dbReference type="KEGG" id="cmr:Cycma_3385"/>
<dbReference type="EMBL" id="CP002955">
    <property type="protein sequence ID" value="AEL27108.1"/>
    <property type="molecule type" value="Genomic_DNA"/>
</dbReference>
<dbReference type="InterPro" id="IPR058637">
    <property type="entry name" value="YknX-like_C"/>
</dbReference>
<organism evidence="5 6">
    <name type="scientific">Cyclobacterium marinum (strain ATCC 25205 / DSM 745 / LMG 13164 / NCIMB 1802)</name>
    <name type="common">Flectobacillus marinus</name>
    <dbReference type="NCBI Taxonomy" id="880070"/>
    <lineage>
        <taxon>Bacteria</taxon>
        <taxon>Pseudomonadati</taxon>
        <taxon>Bacteroidota</taxon>
        <taxon>Cytophagia</taxon>
        <taxon>Cytophagales</taxon>
        <taxon>Cyclobacteriaceae</taxon>
        <taxon>Cyclobacterium</taxon>
    </lineage>
</organism>
<dbReference type="PANTHER" id="PTHR30469:SF15">
    <property type="entry name" value="HLYD FAMILY OF SECRETION PROTEINS"/>
    <property type="match status" value="1"/>
</dbReference>
<keyword evidence="6" id="KW-1185">Reference proteome</keyword>
<evidence type="ECO:0000256" key="1">
    <source>
        <dbReference type="ARBA" id="ARBA00009477"/>
    </source>
</evidence>
<gene>
    <name evidence="5" type="ordered locus">Cycma_3385</name>
</gene>
<dbReference type="PROSITE" id="PS51257">
    <property type="entry name" value="PROKAR_LIPOPROTEIN"/>
    <property type="match status" value="1"/>
</dbReference>
<dbReference type="GO" id="GO:0015562">
    <property type="term" value="F:efflux transmembrane transporter activity"/>
    <property type="evidence" value="ECO:0007669"/>
    <property type="project" value="TreeGrafter"/>
</dbReference>